<dbReference type="STRING" id="331657.A0A4U0Y0A0"/>
<evidence type="ECO:0000259" key="2">
    <source>
        <dbReference type="Pfam" id="PF04377"/>
    </source>
</evidence>
<evidence type="ECO:0000256" key="1">
    <source>
        <dbReference type="SAM" id="MobiDB-lite"/>
    </source>
</evidence>
<dbReference type="InterPro" id="IPR007472">
    <property type="entry name" value="N-end_Aminoacyl_Trfase_C"/>
</dbReference>
<feature type="compositionally biased region" description="Polar residues" evidence="1">
    <location>
        <begin position="742"/>
        <end position="756"/>
    </location>
</feature>
<dbReference type="EMBL" id="NAJN01000026">
    <property type="protein sequence ID" value="TKA81403.1"/>
    <property type="molecule type" value="Genomic_DNA"/>
</dbReference>
<feature type="region of interest" description="Disordered" evidence="1">
    <location>
        <begin position="664"/>
        <end position="689"/>
    </location>
</feature>
<sequence length="927" mass="104257">MCAGPVVHTTLSATQLKPAKDQRQALNRWNRFVLGETYVKEIARLYPKSKVDKARQRNDFDLLSTVHESEYNTLQKPPEPEHRFEVSLEPDDFTEEKFRLYEDYQKNVHHDPPSQISRGSFKRFLCSSPLRRTSCSVNGIKQDRGSFHQCYRLDGKLIAMAVLDLLPHCVSGVYFLYHRDFEKWSFGKLSAMREAALAVEKGYEYYYMGYYIHSCAKMRYKGDYNPQFILDLETLEWNELDDEIRALLAIQKYVSISRERRLATEQTEAIEAEKCKSDKQSGAIVDQQYLFDNPAEAADSDLSLFDLTMPGMMTVNEVMEHIDLDHMSLEIRGAVHRMEQLVSISADSKLSGKHESQDTPYREENTPSTALTTTLTKLPNMDLNMYCINGKEISGELIRSFRLRCPHLQATGSCNSCFTFSCGGYWFCQNEACQGHDSRRYKSYGDALLMVRQQMAFANRAEGREGDRQYVEASDCGRHRSSDGGEEPAVRTPSEDDHDGHEHDLEFGARERRPYFQNHYTRNLAPFCVDNESSQSDLLALGARERRPYFQGSNKQSQLPSRNDTDSIQKDQPGSGPRARRPYFHNSNMVQQRISLVPSLDDQETPNIKPMDDEVTLQADVERALRLSKQQGAVHDSERDAELAEAIRLSKIETERRHNFRSLNSMMGSEGAPASRPKRGASTAQASIPKVAEISTAPVMAVAERSSSAADNRPLELPPVRENRFTASINGERGVTGATVPQGPTRTFFGRQNSTAERAAEPFGSGDLQKTFSTSQRPHPSRSSMSDSSFATTDSISRNDRMAAEDSVTREAGQSTAASRVRNPMPSQRSQQPKPSRPLPGPGRPLTSIPSVRSAEPASGRARDTLVARNAPQVSNANRGKPPRYVLDIRDTNGDVRLDPETGMKLPRPVGELLRCQSEDQNPSSVT</sequence>
<feature type="region of interest" description="Disordered" evidence="1">
    <location>
        <begin position="347"/>
        <end position="367"/>
    </location>
</feature>
<comment type="caution">
    <text evidence="3">The sequence shown here is derived from an EMBL/GenBank/DDBJ whole genome shotgun (WGS) entry which is preliminary data.</text>
</comment>
<feature type="compositionally biased region" description="Polar residues" evidence="1">
    <location>
        <begin position="551"/>
        <end position="562"/>
    </location>
</feature>
<feature type="compositionally biased region" description="Basic and acidic residues" evidence="1">
    <location>
        <begin position="350"/>
        <end position="365"/>
    </location>
</feature>
<organism evidence="3 4">
    <name type="scientific">Cryomyces minteri</name>
    <dbReference type="NCBI Taxonomy" id="331657"/>
    <lineage>
        <taxon>Eukaryota</taxon>
        <taxon>Fungi</taxon>
        <taxon>Dikarya</taxon>
        <taxon>Ascomycota</taxon>
        <taxon>Pezizomycotina</taxon>
        <taxon>Dothideomycetes</taxon>
        <taxon>Dothideomycetes incertae sedis</taxon>
        <taxon>Cryomyces</taxon>
    </lineage>
</organism>
<evidence type="ECO:0000313" key="3">
    <source>
        <dbReference type="EMBL" id="TKA81403.1"/>
    </source>
</evidence>
<feature type="compositionally biased region" description="Low complexity" evidence="1">
    <location>
        <begin position="781"/>
        <end position="795"/>
    </location>
</feature>
<feature type="domain" description="N-end rule aminoacyl transferase C-terminal" evidence="2">
    <location>
        <begin position="96"/>
        <end position="230"/>
    </location>
</feature>
<dbReference type="AlphaFoldDB" id="A0A4U0Y0A0"/>
<feature type="region of interest" description="Disordered" evidence="1">
    <location>
        <begin position="547"/>
        <end position="585"/>
    </location>
</feature>
<gene>
    <name evidence="3" type="ORF">B0A49_00862</name>
</gene>
<name>A0A4U0Y0A0_9PEZI</name>
<dbReference type="GO" id="GO:0004057">
    <property type="term" value="F:arginyl-tRNA--protein transferase activity"/>
    <property type="evidence" value="ECO:0007669"/>
    <property type="project" value="InterPro"/>
</dbReference>
<protein>
    <recommendedName>
        <fullName evidence="2">N-end rule aminoacyl transferase C-terminal domain-containing protein</fullName>
    </recommendedName>
</protein>
<accession>A0A4U0Y0A0</accession>
<dbReference type="OrthoDB" id="74183at2759"/>
<feature type="compositionally biased region" description="Basic and acidic residues" evidence="1">
    <location>
        <begin position="493"/>
        <end position="502"/>
    </location>
</feature>
<dbReference type="Proteomes" id="UP000308768">
    <property type="component" value="Unassembled WGS sequence"/>
</dbReference>
<feature type="compositionally biased region" description="Basic and acidic residues" evidence="1">
    <location>
        <begin position="461"/>
        <end position="483"/>
    </location>
</feature>
<dbReference type="PANTHER" id="PTHR21367:SF1">
    <property type="entry name" value="ARGINYL-TRNA--PROTEIN TRANSFERASE 1"/>
    <property type="match status" value="1"/>
</dbReference>
<feature type="compositionally biased region" description="Basic and acidic residues" evidence="1">
    <location>
        <begin position="797"/>
        <end position="809"/>
    </location>
</feature>
<dbReference type="SUPFAM" id="SSF55729">
    <property type="entry name" value="Acyl-CoA N-acyltransferases (Nat)"/>
    <property type="match status" value="1"/>
</dbReference>
<feature type="region of interest" description="Disordered" evidence="1">
    <location>
        <begin position="460"/>
        <end position="502"/>
    </location>
</feature>
<feature type="compositionally biased region" description="Polar residues" evidence="1">
    <location>
        <begin position="768"/>
        <end position="778"/>
    </location>
</feature>
<dbReference type="PANTHER" id="PTHR21367">
    <property type="entry name" value="ARGININE-TRNA-PROTEIN TRANSFERASE 1"/>
    <property type="match status" value="1"/>
</dbReference>
<feature type="compositionally biased region" description="Basic and acidic residues" evidence="1">
    <location>
        <begin position="887"/>
        <end position="902"/>
    </location>
</feature>
<dbReference type="InterPro" id="IPR016181">
    <property type="entry name" value="Acyl_CoA_acyltransferase"/>
</dbReference>
<dbReference type="InterPro" id="IPR030700">
    <property type="entry name" value="N-end_Aminoacyl_Trfase"/>
</dbReference>
<keyword evidence="4" id="KW-1185">Reference proteome</keyword>
<reference evidence="3 4" key="1">
    <citation type="submission" date="2017-03" db="EMBL/GenBank/DDBJ databases">
        <title>Genomes of endolithic fungi from Antarctica.</title>
        <authorList>
            <person name="Coleine C."/>
            <person name="Masonjones S."/>
            <person name="Stajich J.E."/>
        </authorList>
    </citation>
    <scope>NUCLEOTIDE SEQUENCE [LARGE SCALE GENOMIC DNA]</scope>
    <source>
        <strain evidence="3 4">CCFEE 5187</strain>
    </source>
</reference>
<feature type="region of interest" description="Disordered" evidence="1">
    <location>
        <begin position="725"/>
        <end position="909"/>
    </location>
</feature>
<evidence type="ECO:0000313" key="4">
    <source>
        <dbReference type="Proteomes" id="UP000308768"/>
    </source>
</evidence>
<dbReference type="Pfam" id="PF04377">
    <property type="entry name" value="ATE_C"/>
    <property type="match status" value="1"/>
</dbReference>
<dbReference type="GO" id="GO:0005737">
    <property type="term" value="C:cytoplasm"/>
    <property type="evidence" value="ECO:0007669"/>
    <property type="project" value="TreeGrafter"/>
</dbReference>
<proteinExistence type="predicted"/>